<dbReference type="InterPro" id="IPR021724">
    <property type="entry name" value="DUF3297"/>
</dbReference>
<evidence type="ECO:0000313" key="2">
    <source>
        <dbReference type="Proteomes" id="UP000482155"/>
    </source>
</evidence>
<dbReference type="AlphaFoldDB" id="A0A6B3SM05"/>
<reference evidence="1 2" key="1">
    <citation type="submission" date="2020-02" db="EMBL/GenBank/DDBJ databases">
        <authorList>
            <person name="Kim M.K."/>
        </authorList>
    </citation>
    <scope>NUCLEOTIDE SEQUENCE [LARGE SCALE GENOMIC DNA]</scope>
    <source>
        <strain evidence="1 2">17J57-3</strain>
    </source>
</reference>
<keyword evidence="2" id="KW-1185">Reference proteome</keyword>
<dbReference type="Pfam" id="PF11730">
    <property type="entry name" value="DUF3297"/>
    <property type="match status" value="1"/>
</dbReference>
<name>A0A6B3SM05_9BURK</name>
<protein>
    <submittedName>
        <fullName evidence="1">DUF3297 family protein</fullName>
    </submittedName>
</protein>
<organism evidence="1 2">
    <name type="scientific">Noviherbaspirillum galbum</name>
    <dbReference type="NCBI Taxonomy" id="2709383"/>
    <lineage>
        <taxon>Bacteria</taxon>
        <taxon>Pseudomonadati</taxon>
        <taxon>Pseudomonadota</taxon>
        <taxon>Betaproteobacteria</taxon>
        <taxon>Burkholderiales</taxon>
        <taxon>Oxalobacteraceae</taxon>
        <taxon>Noviherbaspirillum</taxon>
    </lineage>
</organism>
<dbReference type="Proteomes" id="UP000482155">
    <property type="component" value="Unassembled WGS sequence"/>
</dbReference>
<accession>A0A6B3SM05</accession>
<proteinExistence type="predicted"/>
<sequence>MNDTTQLPPFPDRLSVDPRSPYYNAAVLEYDVGINLDDKERTNVEEYCISEGWIKVAAGKARDRKGNPMTIKLKGKVEPFYR</sequence>
<evidence type="ECO:0000313" key="1">
    <source>
        <dbReference type="EMBL" id="NEX61793.1"/>
    </source>
</evidence>
<dbReference type="RefSeq" id="WP_163963335.1">
    <property type="nucleotide sequence ID" value="NZ_JAAIVB010000037.1"/>
</dbReference>
<gene>
    <name evidence="1" type="ORF">G3574_11945</name>
</gene>
<comment type="caution">
    <text evidence="1">The sequence shown here is derived from an EMBL/GenBank/DDBJ whole genome shotgun (WGS) entry which is preliminary data.</text>
</comment>
<dbReference type="EMBL" id="JAAIVB010000037">
    <property type="protein sequence ID" value="NEX61793.1"/>
    <property type="molecule type" value="Genomic_DNA"/>
</dbReference>